<feature type="binding site" evidence="15">
    <location>
        <position position="477"/>
    </location>
    <ligand>
        <name>Mg(2+)</name>
        <dbReference type="ChEBI" id="CHEBI:18420"/>
        <note>shared with alpha subunit</note>
    </ligand>
</feature>
<dbReference type="PROSITE" id="PS51483">
    <property type="entry name" value="B5"/>
    <property type="match status" value="1"/>
</dbReference>
<evidence type="ECO:0000256" key="6">
    <source>
        <dbReference type="ARBA" id="ARBA00022598"/>
    </source>
</evidence>
<evidence type="ECO:0000256" key="16">
    <source>
        <dbReference type="PROSITE-ProRule" id="PRU00209"/>
    </source>
</evidence>
<dbReference type="InterPro" id="IPR033714">
    <property type="entry name" value="tRNA_bind_bactPheRS"/>
</dbReference>
<keyword evidence="4 15" id="KW-0963">Cytoplasm</keyword>
<dbReference type="Gene3D" id="3.30.70.380">
    <property type="entry name" value="Ferrodoxin-fold anticodon-binding domain"/>
    <property type="match status" value="1"/>
</dbReference>
<evidence type="ECO:0000256" key="12">
    <source>
        <dbReference type="ARBA" id="ARBA00022917"/>
    </source>
</evidence>
<keyword evidence="5 16" id="KW-0820">tRNA-binding</keyword>
<feature type="domain" description="TRNA-binding" evidence="17">
    <location>
        <begin position="39"/>
        <end position="148"/>
    </location>
</feature>
<dbReference type="Pfam" id="PF03483">
    <property type="entry name" value="B3_4"/>
    <property type="match status" value="1"/>
</dbReference>
<dbReference type="EMBL" id="NCEQ01000014">
    <property type="protein sequence ID" value="OYX55335.1"/>
    <property type="molecule type" value="Genomic_DNA"/>
</dbReference>
<dbReference type="Pfam" id="PF03484">
    <property type="entry name" value="B5"/>
    <property type="match status" value="1"/>
</dbReference>
<dbReference type="InterPro" id="IPR009061">
    <property type="entry name" value="DNA-bd_dom_put_sf"/>
</dbReference>
<evidence type="ECO:0000256" key="14">
    <source>
        <dbReference type="ARBA" id="ARBA00049255"/>
    </source>
</evidence>
<keyword evidence="6 15" id="KW-0436">Ligase</keyword>
<dbReference type="GO" id="GO:0006432">
    <property type="term" value="P:phenylalanyl-tRNA aminoacylation"/>
    <property type="evidence" value="ECO:0007669"/>
    <property type="project" value="UniProtKB-UniRule"/>
</dbReference>
<dbReference type="Gene3D" id="3.50.40.10">
    <property type="entry name" value="Phenylalanyl-trna Synthetase, Chain B, domain 3"/>
    <property type="match status" value="1"/>
</dbReference>
<dbReference type="InterPro" id="IPR020825">
    <property type="entry name" value="Phe-tRNA_synthase-like_B3/B4"/>
</dbReference>
<dbReference type="Gene3D" id="2.40.50.140">
    <property type="entry name" value="Nucleic acid-binding proteins"/>
    <property type="match status" value="1"/>
</dbReference>
<dbReference type="CDD" id="cd02796">
    <property type="entry name" value="tRNA_bind_bactPheRS"/>
    <property type="match status" value="1"/>
</dbReference>
<evidence type="ECO:0000256" key="4">
    <source>
        <dbReference type="ARBA" id="ARBA00022490"/>
    </source>
</evidence>
<keyword evidence="12 15" id="KW-0648">Protein biosynthesis</keyword>
<dbReference type="Pfam" id="PF01588">
    <property type="entry name" value="tRNA_bind"/>
    <property type="match status" value="1"/>
</dbReference>
<sequence length="814" mass="85886">MKFTLSWLKDHLETDAEVHAIAEAMTMAGLEVEHVADPAAALAPFTVAKIVSATRHPNADRLQVCQVETIDGMKEIVCGAPNARAGLTTIYAPIGAYVPGLGVTLVEKPVRGVVSNGMLCSASELNLSDESDGIQELPPEIPVGTPVAKLFGAEPVIDFEVTPNRPDWLGVAGIARDLAAAGVGTLKHYDVATVRGAFPSPISVRLDSPEMCPVFAGRVIRGVQNGPSPAWLQTRLTAIGLRSINRLVDVTNLIAYDRARPLHVYDMARLVGSGIVVRAGQISAATPSQEGGEHEHLIALDGKTYTVDPTMCVVADAGGERPIGLGGVMGGESTGCSDETTDVFLESAWFDPIVTAQTGRTLTISSDAQYRFARGVDPASVVPGIELATRLILDLCGGEPSEIVLAGEHPANPLPFAFDPAYVKQLSGMDLADDRIGTILGQLGFLVTAAPVGSAQPWIVTPPSWRRDVEGKADLVEEVARIHGFQHLPNIPLPDQGAPSKGVLNPRQARVRIARRALAAMGYAEAVTWSFTKQDIAALFGGGDERLLVDNPIASDLDCMRPSALPNLIQAAARNAARGHGDVALFEIGPIYLGDQPNDQRTVIAGLISPRAARHWAGSGDDALFALKADLMAVLDAVGAPTASLQLAQGSNRDWWHPGRSARLQLGPKTVVAEFGAVHPRVLKALDADGPILAFEIVLDAVPEPRSKAGATKARGNADLPNLMPLTRDFAFVVEDDKAAGDLVRAVQGADKALIAEVRVFDVYRGAGVPEGSRSVALEVVVQPREATLTEVEIEALSSRIVTAAAKVGGTLRS</sequence>
<evidence type="ECO:0000256" key="9">
    <source>
        <dbReference type="ARBA" id="ARBA00022840"/>
    </source>
</evidence>
<dbReference type="Pfam" id="PF03147">
    <property type="entry name" value="FDX-ACB"/>
    <property type="match status" value="1"/>
</dbReference>
<dbReference type="Proteomes" id="UP000216147">
    <property type="component" value="Unassembled WGS sequence"/>
</dbReference>
<name>A0A258HEA2_9CAUL</name>
<evidence type="ECO:0000313" key="20">
    <source>
        <dbReference type="EMBL" id="OYX55335.1"/>
    </source>
</evidence>
<evidence type="ECO:0000256" key="13">
    <source>
        <dbReference type="ARBA" id="ARBA00023146"/>
    </source>
</evidence>
<dbReference type="SUPFAM" id="SSF46955">
    <property type="entry name" value="Putative DNA-binding domain"/>
    <property type="match status" value="1"/>
</dbReference>
<comment type="similarity">
    <text evidence="2 15">Belongs to the phenylalanyl-tRNA synthetase beta subunit family. Type 1 subfamily.</text>
</comment>
<evidence type="ECO:0000259" key="17">
    <source>
        <dbReference type="PROSITE" id="PS50886"/>
    </source>
</evidence>
<comment type="subunit">
    <text evidence="3 15">Tetramer of two alpha and two beta subunits.</text>
</comment>
<dbReference type="PROSITE" id="PS51447">
    <property type="entry name" value="FDX_ACB"/>
    <property type="match status" value="1"/>
</dbReference>
<evidence type="ECO:0000256" key="11">
    <source>
        <dbReference type="ARBA" id="ARBA00022884"/>
    </source>
</evidence>
<dbReference type="InterPro" id="IPR036690">
    <property type="entry name" value="Fdx_antiC-bd_sf"/>
</dbReference>
<dbReference type="InterPro" id="IPR012340">
    <property type="entry name" value="NA-bd_OB-fold"/>
</dbReference>
<dbReference type="InterPro" id="IPR005147">
    <property type="entry name" value="tRNA_synthase_B5-dom"/>
</dbReference>
<comment type="cofactor">
    <cofactor evidence="15">
        <name>Mg(2+)</name>
        <dbReference type="ChEBI" id="CHEBI:18420"/>
    </cofactor>
    <text evidence="15">Binds 2 magnesium ions per tetramer.</text>
</comment>
<dbReference type="PANTHER" id="PTHR10947:SF0">
    <property type="entry name" value="PHENYLALANINE--TRNA LIGASE BETA SUBUNIT"/>
    <property type="match status" value="1"/>
</dbReference>
<comment type="caution">
    <text evidence="20">The sequence shown here is derived from an EMBL/GenBank/DDBJ whole genome shotgun (WGS) entry which is preliminary data.</text>
</comment>
<evidence type="ECO:0000256" key="5">
    <source>
        <dbReference type="ARBA" id="ARBA00022555"/>
    </source>
</evidence>
<dbReference type="SMART" id="SM00896">
    <property type="entry name" value="FDX-ACB"/>
    <property type="match status" value="1"/>
</dbReference>
<dbReference type="NCBIfam" id="TIGR00472">
    <property type="entry name" value="pheT_bact"/>
    <property type="match status" value="1"/>
</dbReference>
<keyword evidence="11 16" id="KW-0694">RNA-binding</keyword>
<dbReference type="Gene3D" id="3.30.930.10">
    <property type="entry name" value="Bira Bifunctional Protein, Domain 2"/>
    <property type="match status" value="1"/>
</dbReference>
<dbReference type="PANTHER" id="PTHR10947">
    <property type="entry name" value="PHENYLALANYL-TRNA SYNTHETASE BETA CHAIN AND LEUCINE-RICH REPEAT-CONTAINING PROTEIN 47"/>
    <property type="match status" value="1"/>
</dbReference>
<evidence type="ECO:0000256" key="7">
    <source>
        <dbReference type="ARBA" id="ARBA00022723"/>
    </source>
</evidence>
<keyword evidence="8 15" id="KW-0547">Nucleotide-binding</keyword>
<dbReference type="CDD" id="cd00769">
    <property type="entry name" value="PheRS_beta_core"/>
    <property type="match status" value="1"/>
</dbReference>
<dbReference type="GO" id="GO:0004826">
    <property type="term" value="F:phenylalanine-tRNA ligase activity"/>
    <property type="evidence" value="ECO:0007669"/>
    <property type="project" value="UniProtKB-UniRule"/>
</dbReference>
<proteinExistence type="inferred from homology"/>
<dbReference type="NCBIfam" id="NF045760">
    <property type="entry name" value="YtpR"/>
    <property type="match status" value="1"/>
</dbReference>
<feature type="binding site" evidence="15">
    <location>
        <position position="478"/>
    </location>
    <ligand>
        <name>Mg(2+)</name>
        <dbReference type="ChEBI" id="CHEBI:18420"/>
        <note>shared with alpha subunit</note>
    </ligand>
</feature>
<comment type="subcellular location">
    <subcellularLocation>
        <location evidence="1 15">Cytoplasm</location>
    </subcellularLocation>
</comment>
<dbReference type="InterPro" id="IPR045060">
    <property type="entry name" value="Phe-tRNA-ligase_IIc_bsu"/>
</dbReference>
<feature type="binding site" evidence="15">
    <location>
        <position position="468"/>
    </location>
    <ligand>
        <name>Mg(2+)</name>
        <dbReference type="ChEBI" id="CHEBI:18420"/>
        <note>shared with alpha subunit</note>
    </ligand>
</feature>
<dbReference type="SUPFAM" id="SSF50249">
    <property type="entry name" value="Nucleic acid-binding proteins"/>
    <property type="match status" value="1"/>
</dbReference>
<organism evidence="20 21">
    <name type="scientific">Brevundimonas subvibrioides</name>
    <dbReference type="NCBI Taxonomy" id="74313"/>
    <lineage>
        <taxon>Bacteria</taxon>
        <taxon>Pseudomonadati</taxon>
        <taxon>Pseudomonadota</taxon>
        <taxon>Alphaproteobacteria</taxon>
        <taxon>Caulobacterales</taxon>
        <taxon>Caulobacteraceae</taxon>
        <taxon>Brevundimonas</taxon>
    </lineage>
</organism>
<keyword evidence="10 15" id="KW-0460">Magnesium</keyword>
<keyword evidence="13 15" id="KW-0030">Aminoacyl-tRNA synthetase</keyword>
<evidence type="ECO:0000256" key="10">
    <source>
        <dbReference type="ARBA" id="ARBA00022842"/>
    </source>
</evidence>
<reference evidence="20 21" key="1">
    <citation type="submission" date="2017-03" db="EMBL/GenBank/DDBJ databases">
        <title>Lifting the veil on microbial sulfur biogeochemistry in mining wastewaters.</title>
        <authorList>
            <person name="Kantor R.S."/>
            <person name="Colenbrander Nelson T."/>
            <person name="Marshall S."/>
            <person name="Bennett D."/>
            <person name="Apte S."/>
            <person name="Camacho D."/>
            <person name="Thomas B.C."/>
            <person name="Warren L.A."/>
            <person name="Banfield J.F."/>
        </authorList>
    </citation>
    <scope>NUCLEOTIDE SEQUENCE [LARGE SCALE GENOMIC DNA]</scope>
    <source>
        <strain evidence="20">32-68-21</strain>
    </source>
</reference>
<evidence type="ECO:0000256" key="8">
    <source>
        <dbReference type="ARBA" id="ARBA00022741"/>
    </source>
</evidence>
<dbReference type="GO" id="GO:0009328">
    <property type="term" value="C:phenylalanine-tRNA ligase complex"/>
    <property type="evidence" value="ECO:0007669"/>
    <property type="project" value="TreeGrafter"/>
</dbReference>
<protein>
    <recommendedName>
        <fullName evidence="15">Phenylalanine--tRNA ligase beta subunit</fullName>
        <ecNumber evidence="15">6.1.1.20</ecNumber>
    </recommendedName>
    <alternativeName>
        <fullName evidence="15">Phenylalanyl-tRNA synthetase beta subunit</fullName>
        <shortName evidence="15">PheRS</shortName>
    </alternativeName>
</protein>
<comment type="catalytic activity">
    <reaction evidence="14 15">
        <text>tRNA(Phe) + L-phenylalanine + ATP = L-phenylalanyl-tRNA(Phe) + AMP + diphosphate + H(+)</text>
        <dbReference type="Rhea" id="RHEA:19413"/>
        <dbReference type="Rhea" id="RHEA-COMP:9668"/>
        <dbReference type="Rhea" id="RHEA-COMP:9699"/>
        <dbReference type="ChEBI" id="CHEBI:15378"/>
        <dbReference type="ChEBI" id="CHEBI:30616"/>
        <dbReference type="ChEBI" id="CHEBI:33019"/>
        <dbReference type="ChEBI" id="CHEBI:58095"/>
        <dbReference type="ChEBI" id="CHEBI:78442"/>
        <dbReference type="ChEBI" id="CHEBI:78531"/>
        <dbReference type="ChEBI" id="CHEBI:456215"/>
        <dbReference type="EC" id="6.1.1.20"/>
    </reaction>
</comment>
<keyword evidence="7 15" id="KW-0479">Metal-binding</keyword>
<dbReference type="GO" id="GO:0005524">
    <property type="term" value="F:ATP binding"/>
    <property type="evidence" value="ECO:0007669"/>
    <property type="project" value="UniProtKB-UniRule"/>
</dbReference>
<dbReference type="PROSITE" id="PS50886">
    <property type="entry name" value="TRBD"/>
    <property type="match status" value="1"/>
</dbReference>
<dbReference type="SUPFAM" id="SSF55681">
    <property type="entry name" value="Class II aaRS and biotin synthetases"/>
    <property type="match status" value="1"/>
</dbReference>
<keyword evidence="9 15" id="KW-0067">ATP-binding</keyword>
<dbReference type="Gene3D" id="3.30.56.10">
    <property type="match status" value="2"/>
</dbReference>
<evidence type="ECO:0000256" key="1">
    <source>
        <dbReference type="ARBA" id="ARBA00004496"/>
    </source>
</evidence>
<evidence type="ECO:0000256" key="3">
    <source>
        <dbReference type="ARBA" id="ARBA00011209"/>
    </source>
</evidence>
<dbReference type="InterPro" id="IPR005146">
    <property type="entry name" value="B3/B4_tRNA-bd"/>
</dbReference>
<feature type="domain" description="B5" evidence="19">
    <location>
        <begin position="411"/>
        <end position="490"/>
    </location>
</feature>
<dbReference type="SUPFAM" id="SSF56037">
    <property type="entry name" value="PheT/TilS domain"/>
    <property type="match status" value="1"/>
</dbReference>
<feature type="binding site" evidence="15">
    <location>
        <position position="474"/>
    </location>
    <ligand>
        <name>Mg(2+)</name>
        <dbReference type="ChEBI" id="CHEBI:18420"/>
        <note>shared with alpha subunit</note>
    </ligand>
</feature>
<evidence type="ECO:0000256" key="2">
    <source>
        <dbReference type="ARBA" id="ARBA00008653"/>
    </source>
</evidence>
<dbReference type="InterPro" id="IPR041616">
    <property type="entry name" value="PheRS_beta_core"/>
</dbReference>
<dbReference type="Pfam" id="PF17759">
    <property type="entry name" value="tRNA_synthFbeta"/>
    <property type="match status" value="1"/>
</dbReference>
<evidence type="ECO:0000259" key="18">
    <source>
        <dbReference type="PROSITE" id="PS51447"/>
    </source>
</evidence>
<evidence type="ECO:0000259" key="19">
    <source>
        <dbReference type="PROSITE" id="PS51483"/>
    </source>
</evidence>
<dbReference type="InterPro" id="IPR005121">
    <property type="entry name" value="Fdx_antiC-bd"/>
</dbReference>
<accession>A0A258HEA2</accession>
<dbReference type="GO" id="GO:0000287">
    <property type="term" value="F:magnesium ion binding"/>
    <property type="evidence" value="ECO:0007669"/>
    <property type="project" value="UniProtKB-UniRule"/>
</dbReference>
<gene>
    <name evidence="15" type="primary">pheT</name>
    <name evidence="20" type="ORF">B7Y86_13475</name>
</gene>
<dbReference type="SMART" id="SM00873">
    <property type="entry name" value="B3_4"/>
    <property type="match status" value="1"/>
</dbReference>
<feature type="domain" description="FDX-ACB" evidence="18">
    <location>
        <begin position="721"/>
        <end position="813"/>
    </location>
</feature>
<dbReference type="GO" id="GO:0000049">
    <property type="term" value="F:tRNA binding"/>
    <property type="evidence" value="ECO:0007669"/>
    <property type="project" value="UniProtKB-UniRule"/>
</dbReference>
<dbReference type="SMART" id="SM00874">
    <property type="entry name" value="B5"/>
    <property type="match status" value="1"/>
</dbReference>
<dbReference type="InterPro" id="IPR045864">
    <property type="entry name" value="aa-tRNA-synth_II/BPL/LPL"/>
</dbReference>
<dbReference type="HAMAP" id="MF_00283">
    <property type="entry name" value="Phe_tRNA_synth_beta1"/>
    <property type="match status" value="1"/>
</dbReference>
<dbReference type="EC" id="6.1.1.20" evidence="15"/>
<dbReference type="InterPro" id="IPR004532">
    <property type="entry name" value="Phe-tRNA-ligase_IIc_bsu_bact"/>
</dbReference>
<dbReference type="AlphaFoldDB" id="A0A258HEA2"/>
<evidence type="ECO:0000256" key="15">
    <source>
        <dbReference type="HAMAP-Rule" id="MF_00283"/>
    </source>
</evidence>
<dbReference type="InterPro" id="IPR002547">
    <property type="entry name" value="tRNA-bd_dom"/>
</dbReference>
<evidence type="ECO:0000313" key="21">
    <source>
        <dbReference type="Proteomes" id="UP000216147"/>
    </source>
</evidence>
<dbReference type="SUPFAM" id="SSF54991">
    <property type="entry name" value="Anticodon-binding domain of PheRS"/>
    <property type="match status" value="1"/>
</dbReference>